<name>A0ACA9KXJ6_9GLOM</name>
<dbReference type="EMBL" id="CAJVPW010002034">
    <property type="protein sequence ID" value="CAG8497382.1"/>
    <property type="molecule type" value="Genomic_DNA"/>
</dbReference>
<gene>
    <name evidence="1" type="ORF">SPELUC_LOCUS2845</name>
</gene>
<evidence type="ECO:0000313" key="2">
    <source>
        <dbReference type="Proteomes" id="UP000789366"/>
    </source>
</evidence>
<protein>
    <submittedName>
        <fullName evidence="1">6092_t:CDS:1</fullName>
    </submittedName>
</protein>
<organism evidence="1 2">
    <name type="scientific">Cetraspora pellucida</name>
    <dbReference type="NCBI Taxonomy" id="1433469"/>
    <lineage>
        <taxon>Eukaryota</taxon>
        <taxon>Fungi</taxon>
        <taxon>Fungi incertae sedis</taxon>
        <taxon>Mucoromycota</taxon>
        <taxon>Glomeromycotina</taxon>
        <taxon>Glomeromycetes</taxon>
        <taxon>Diversisporales</taxon>
        <taxon>Gigasporaceae</taxon>
        <taxon>Cetraspora</taxon>
    </lineage>
</organism>
<keyword evidence="2" id="KW-1185">Reference proteome</keyword>
<proteinExistence type="predicted"/>
<reference evidence="1" key="1">
    <citation type="submission" date="2021-06" db="EMBL/GenBank/DDBJ databases">
        <authorList>
            <person name="Kallberg Y."/>
            <person name="Tangrot J."/>
            <person name="Rosling A."/>
        </authorList>
    </citation>
    <scope>NUCLEOTIDE SEQUENCE</scope>
    <source>
        <strain evidence="1">28 12/20/2015</strain>
    </source>
</reference>
<dbReference type="Proteomes" id="UP000789366">
    <property type="component" value="Unassembled WGS sequence"/>
</dbReference>
<comment type="caution">
    <text evidence="1">The sequence shown here is derived from an EMBL/GenBank/DDBJ whole genome shotgun (WGS) entry which is preliminary data.</text>
</comment>
<evidence type="ECO:0000313" key="1">
    <source>
        <dbReference type="EMBL" id="CAG8497382.1"/>
    </source>
</evidence>
<accession>A0ACA9KXJ6</accession>
<sequence>MSLFKKIANKFNKKTNDCTNRDIKTNDLKINDNSLSEYFPKEQNWEDEKINDESTWSNDEKEVIKTPIPSSKQEDLFNETLVIKETNLKKMMQYAI</sequence>